<keyword evidence="3" id="KW-1185">Reference proteome</keyword>
<protein>
    <submittedName>
        <fullName evidence="2">Uncharacterized protein</fullName>
    </submittedName>
</protein>
<dbReference type="EMBL" id="CP146069">
    <property type="protein sequence ID" value="WWR45622.1"/>
    <property type="molecule type" value="Genomic_DNA"/>
</dbReference>
<keyword evidence="1" id="KW-1133">Transmembrane helix</keyword>
<dbReference type="RefSeq" id="WP_338548543.1">
    <property type="nucleotide sequence ID" value="NZ_CP146069.1"/>
</dbReference>
<evidence type="ECO:0000313" key="3">
    <source>
        <dbReference type="Proteomes" id="UP001364156"/>
    </source>
</evidence>
<keyword evidence="1" id="KW-0812">Transmembrane</keyword>
<feature type="transmembrane region" description="Helical" evidence="1">
    <location>
        <begin position="111"/>
        <end position="132"/>
    </location>
</feature>
<proteinExistence type="predicted"/>
<name>A0ABZ2HEL8_9RHOB</name>
<evidence type="ECO:0000256" key="1">
    <source>
        <dbReference type="SAM" id="Phobius"/>
    </source>
</evidence>
<feature type="transmembrane region" description="Helical" evidence="1">
    <location>
        <begin position="69"/>
        <end position="91"/>
    </location>
</feature>
<feature type="transmembrane region" description="Helical" evidence="1">
    <location>
        <begin position="144"/>
        <end position="165"/>
    </location>
</feature>
<feature type="transmembrane region" description="Helical" evidence="1">
    <location>
        <begin position="46"/>
        <end position="62"/>
    </location>
</feature>
<sequence length="491" mass="54430">MTLLRKICLFYTVALLVAASLNYIPGLTDENGLAFGIFALDPFDDALHVVSALWALSAALISHRAAKIFLVIFGALYLADGIFGIFTAYGFLDLAIFSNPSEGFSLSVPRILANLPHIGLGGFALFAGLKLDRGRDVIRRLFKWTLRLVLLLVVLVIGLLMPAGYNELACIPKTKDATYTAILPPEHHRSEARTLMTYPEWHIVHAYDDYAQVISTGDPHDFGYLQAIGGFWSSLCELSFASADHGGMDWETKRMVYVIGVSFTAELLAKAAYEETLGRAAAWQRGEDRAPLDELSADQARAYAAFLQQVPWFKWDFDSDREDLLTNATDQFRDVERAAALGTEYKIKAAYARVIGNAVEQVGPDELTLRMIVSGLEREQIEALDGVTFIDTRAEGIEIETPRYRELTELLVQMAGQGAEFVEIAGNDDIMFTALSQAKTADGALHSFARQGYGDNRHLVLLKVSDLAERLRQMQAASGPDRLRLEHIHDY</sequence>
<gene>
    <name evidence="2" type="ORF">RZ517_12575</name>
</gene>
<dbReference type="Proteomes" id="UP001364156">
    <property type="component" value="Chromosome"/>
</dbReference>
<evidence type="ECO:0000313" key="2">
    <source>
        <dbReference type="EMBL" id="WWR45622.1"/>
    </source>
</evidence>
<reference evidence="2 3" key="1">
    <citation type="submission" date="2023-10" db="EMBL/GenBank/DDBJ databases">
        <title>Roseovarius strain S88 nov., isolated from a marine algae.</title>
        <authorList>
            <person name="Lee M.W."/>
            <person name="Lee J.K."/>
            <person name="Kim J.M."/>
            <person name="Choi D.G."/>
            <person name="Baek J.H."/>
            <person name="Bayburt H."/>
            <person name="Jung J.J."/>
            <person name="Han D.M."/>
            <person name="Jeon C.O."/>
        </authorList>
    </citation>
    <scope>NUCLEOTIDE SEQUENCE [LARGE SCALE GENOMIC DNA]</scope>
    <source>
        <strain evidence="2 3">S88</strain>
    </source>
</reference>
<organism evidence="2 3">
    <name type="scientific">Roseovarius phycicola</name>
    <dbReference type="NCBI Taxonomy" id="3080976"/>
    <lineage>
        <taxon>Bacteria</taxon>
        <taxon>Pseudomonadati</taxon>
        <taxon>Pseudomonadota</taxon>
        <taxon>Alphaproteobacteria</taxon>
        <taxon>Rhodobacterales</taxon>
        <taxon>Roseobacteraceae</taxon>
        <taxon>Roseovarius</taxon>
    </lineage>
</organism>
<accession>A0ABZ2HEL8</accession>
<keyword evidence="1" id="KW-0472">Membrane</keyword>